<dbReference type="EMBL" id="VUJU01006436">
    <property type="protein sequence ID" value="KAF0748541.1"/>
    <property type="molecule type" value="Genomic_DNA"/>
</dbReference>
<dbReference type="OrthoDB" id="6607069at2759"/>
<keyword evidence="2" id="KW-1185">Reference proteome</keyword>
<accession>A0A6G0Y3S1</accession>
<organism evidence="1 2">
    <name type="scientific">Aphis craccivora</name>
    <name type="common">Cowpea aphid</name>
    <dbReference type="NCBI Taxonomy" id="307492"/>
    <lineage>
        <taxon>Eukaryota</taxon>
        <taxon>Metazoa</taxon>
        <taxon>Ecdysozoa</taxon>
        <taxon>Arthropoda</taxon>
        <taxon>Hexapoda</taxon>
        <taxon>Insecta</taxon>
        <taxon>Pterygota</taxon>
        <taxon>Neoptera</taxon>
        <taxon>Paraneoptera</taxon>
        <taxon>Hemiptera</taxon>
        <taxon>Sternorrhyncha</taxon>
        <taxon>Aphidomorpha</taxon>
        <taxon>Aphidoidea</taxon>
        <taxon>Aphididae</taxon>
        <taxon>Aphidini</taxon>
        <taxon>Aphis</taxon>
        <taxon>Aphis</taxon>
    </lineage>
</organism>
<dbReference type="Proteomes" id="UP000478052">
    <property type="component" value="Unassembled WGS sequence"/>
</dbReference>
<sequence>MILNDGDVFIDHRKAQDDICEKPSKLLHSELKNNDTDTLTRYDCTLIKKNIHHARKNILPNIPQSYDEVHK</sequence>
<feature type="non-terminal residue" evidence="1">
    <location>
        <position position="71"/>
    </location>
</feature>
<dbReference type="AlphaFoldDB" id="A0A6G0Y3S1"/>
<proteinExistence type="predicted"/>
<gene>
    <name evidence="1" type="ORF">FWK35_00025904</name>
</gene>
<evidence type="ECO:0000313" key="1">
    <source>
        <dbReference type="EMBL" id="KAF0748541.1"/>
    </source>
</evidence>
<reference evidence="1 2" key="1">
    <citation type="submission" date="2019-08" db="EMBL/GenBank/DDBJ databases">
        <title>Whole genome of Aphis craccivora.</title>
        <authorList>
            <person name="Voronova N.V."/>
            <person name="Shulinski R.S."/>
            <person name="Bandarenka Y.V."/>
            <person name="Zhorov D.G."/>
            <person name="Warner D."/>
        </authorList>
    </citation>
    <scope>NUCLEOTIDE SEQUENCE [LARGE SCALE GENOMIC DNA]</scope>
    <source>
        <strain evidence="1">180601</strain>
        <tissue evidence="1">Whole Body</tissue>
    </source>
</reference>
<name>A0A6G0Y3S1_APHCR</name>
<protein>
    <submittedName>
        <fullName evidence="1">MULE domain-containing protein</fullName>
    </submittedName>
</protein>
<comment type="caution">
    <text evidence="1">The sequence shown here is derived from an EMBL/GenBank/DDBJ whole genome shotgun (WGS) entry which is preliminary data.</text>
</comment>
<evidence type="ECO:0000313" key="2">
    <source>
        <dbReference type="Proteomes" id="UP000478052"/>
    </source>
</evidence>